<dbReference type="Pfam" id="PF03590">
    <property type="entry name" value="AsnA"/>
    <property type="match status" value="1"/>
</dbReference>
<evidence type="ECO:0000256" key="7">
    <source>
        <dbReference type="HAMAP-Rule" id="MF_00555"/>
    </source>
</evidence>
<comment type="caution">
    <text evidence="10">The sequence shown here is derived from an EMBL/GenBank/DDBJ whole genome shotgun (WGS) entry which is preliminary data.</text>
</comment>
<dbReference type="InterPro" id="IPR045864">
    <property type="entry name" value="aa-tRNA-synth_II/BPL/LPL"/>
</dbReference>
<keyword evidence="6 7" id="KW-0061">Asparagine biosynthesis</keyword>
<dbReference type="NCBIfam" id="TIGR00669">
    <property type="entry name" value="asnA"/>
    <property type="match status" value="1"/>
</dbReference>
<evidence type="ECO:0000256" key="8">
    <source>
        <dbReference type="NCBIfam" id="TIGR00669"/>
    </source>
</evidence>
<dbReference type="Proteomes" id="UP000028721">
    <property type="component" value="Unassembled WGS sequence"/>
</dbReference>
<dbReference type="PIRSF" id="PIRSF001555">
    <property type="entry name" value="Asp_ammon_ligase"/>
    <property type="match status" value="1"/>
</dbReference>
<dbReference type="PANTHER" id="PTHR30073:SF5">
    <property type="entry name" value="ASPARTATE--AMMONIA LIGASE"/>
    <property type="match status" value="1"/>
</dbReference>
<dbReference type="GO" id="GO:0004071">
    <property type="term" value="F:aspartate-ammonia ligase activity"/>
    <property type="evidence" value="ECO:0007669"/>
    <property type="project" value="UniProtKB-EC"/>
</dbReference>
<protein>
    <recommendedName>
        <fullName evidence="7 8">Aspartate--ammonia ligase</fullName>
        <ecNumber evidence="7 8">6.3.1.1</ecNumber>
    </recommendedName>
    <alternativeName>
        <fullName evidence="7">Asparagine synthetase A</fullName>
    </alternativeName>
</protein>
<feature type="domain" description="Aminoacyl-transfer RNA synthetases class-II family profile" evidence="9">
    <location>
        <begin position="37"/>
        <end position="342"/>
    </location>
</feature>
<evidence type="ECO:0000256" key="2">
    <source>
        <dbReference type="ARBA" id="ARBA00022598"/>
    </source>
</evidence>
<keyword evidence="5 7" id="KW-0067">ATP-binding</keyword>
<dbReference type="EMBL" id="JGVP01000015">
    <property type="protein sequence ID" value="KFB88367.1"/>
    <property type="molecule type" value="Genomic_DNA"/>
</dbReference>
<dbReference type="InterPro" id="IPR004618">
    <property type="entry name" value="AsnA"/>
</dbReference>
<sequence>MNCRDVLLLNQWQQRPIYKRYGNEKQFIQKQQQISLVKSFFSRQLEQQLGLIEVQAPILSRLGDGTQDNLSGSEKAVQVKVKTLPDATFEVVHSLAKWKRKTLGSYDFGAGEGLYTHMKALRPDEDRLSAIHSVYVDQWDWERVMGDGERSQDYLESTVRSIYAAIKATEDEVSHEYGLTPFLPEQIHFVHSETLLQRYPELDAKGRERAIAKELGAVFLIGIGGQLSHGKSHDVRAPDYDDWTTPAADGLAGLNGDILVWNPVLQDAFELSSMGIRVDASALKRQLAQTGDEDRLALEWHQSLLRGDMPQTIGGGIGQSRLVMLLLQLSHIGQVQCGVWSPQVRESVDGLL</sequence>
<keyword evidence="4 7" id="KW-0547">Nucleotide-binding</keyword>
<evidence type="ECO:0000313" key="11">
    <source>
        <dbReference type="Proteomes" id="UP000028721"/>
    </source>
</evidence>
<dbReference type="HAMAP" id="MF_00555">
    <property type="entry name" value="AsnA"/>
    <property type="match status" value="1"/>
</dbReference>
<comment type="subcellular location">
    <subcellularLocation>
        <location evidence="7">Cytoplasm</location>
    </subcellularLocation>
</comment>
<name>A0ABR4U8K6_9GAMM</name>
<dbReference type="InterPro" id="IPR006195">
    <property type="entry name" value="aa-tRNA-synth_II"/>
</dbReference>
<dbReference type="EC" id="6.3.1.1" evidence="7 8"/>
<reference evidence="10 11" key="1">
    <citation type="submission" date="2014-03" db="EMBL/GenBank/DDBJ databases">
        <title>Draft genome sequence of the Serratia grimesii strain a2.</title>
        <authorList>
            <person name="Toymentseva A."/>
            <person name="Kazakov S."/>
            <person name="Giliazeva A."/>
            <person name="Ismagilova R."/>
            <person name="Shah R."/>
            <person name="Sharipova M."/>
            <person name="Khaitlina S."/>
            <person name="Mardanova A."/>
        </authorList>
    </citation>
    <scope>NUCLEOTIDE SEQUENCE [LARGE SCALE GENOMIC DNA]</scope>
    <source>
        <strain evidence="10 11">A2</strain>
    </source>
</reference>
<accession>A0ABR4U8K6</accession>
<dbReference type="SUPFAM" id="SSF55681">
    <property type="entry name" value="Class II aaRS and biotin synthetases"/>
    <property type="match status" value="1"/>
</dbReference>
<evidence type="ECO:0000256" key="5">
    <source>
        <dbReference type="ARBA" id="ARBA00022840"/>
    </source>
</evidence>
<evidence type="ECO:0000313" key="10">
    <source>
        <dbReference type="EMBL" id="KFB88367.1"/>
    </source>
</evidence>
<evidence type="ECO:0000256" key="3">
    <source>
        <dbReference type="ARBA" id="ARBA00022605"/>
    </source>
</evidence>
<keyword evidence="2 7" id="KW-0436">Ligase</keyword>
<evidence type="ECO:0000256" key="1">
    <source>
        <dbReference type="ARBA" id="ARBA00022490"/>
    </source>
</evidence>
<organism evidence="10 11">
    <name type="scientific">Serratia grimesii</name>
    <dbReference type="NCBI Taxonomy" id="82995"/>
    <lineage>
        <taxon>Bacteria</taxon>
        <taxon>Pseudomonadati</taxon>
        <taxon>Pseudomonadota</taxon>
        <taxon>Gammaproteobacteria</taxon>
        <taxon>Enterobacterales</taxon>
        <taxon>Yersiniaceae</taxon>
        <taxon>Serratia</taxon>
    </lineage>
</organism>
<keyword evidence="11" id="KW-1185">Reference proteome</keyword>
<keyword evidence="1 7" id="KW-0963">Cytoplasm</keyword>
<comment type="pathway">
    <text evidence="7">Amino-acid biosynthesis; L-asparagine biosynthesis; L-asparagine from L-aspartate (ammonia route): step 1/1.</text>
</comment>
<comment type="catalytic activity">
    <reaction evidence="7">
        <text>L-aspartate + NH4(+) + ATP = L-asparagine + AMP + diphosphate + H(+)</text>
        <dbReference type="Rhea" id="RHEA:11372"/>
        <dbReference type="ChEBI" id="CHEBI:15378"/>
        <dbReference type="ChEBI" id="CHEBI:28938"/>
        <dbReference type="ChEBI" id="CHEBI:29991"/>
        <dbReference type="ChEBI" id="CHEBI:30616"/>
        <dbReference type="ChEBI" id="CHEBI:33019"/>
        <dbReference type="ChEBI" id="CHEBI:58048"/>
        <dbReference type="ChEBI" id="CHEBI:456215"/>
        <dbReference type="EC" id="6.3.1.1"/>
    </reaction>
</comment>
<dbReference type="PROSITE" id="PS50862">
    <property type="entry name" value="AA_TRNA_LIGASE_II"/>
    <property type="match status" value="1"/>
</dbReference>
<dbReference type="PANTHER" id="PTHR30073">
    <property type="entry name" value="ASPARTATE--AMMONIA LIGASE"/>
    <property type="match status" value="1"/>
</dbReference>
<comment type="similarity">
    <text evidence="7">Belongs to the class-II aminoacyl-tRNA synthetase family. AsnA subfamily.</text>
</comment>
<dbReference type="Gene3D" id="3.30.930.10">
    <property type="entry name" value="Bira Bifunctional Protein, Domain 2"/>
    <property type="match status" value="1"/>
</dbReference>
<gene>
    <name evidence="7" type="primary">asnA</name>
    <name evidence="10" type="ORF">CR62_05700</name>
</gene>
<evidence type="ECO:0000256" key="6">
    <source>
        <dbReference type="ARBA" id="ARBA00022888"/>
    </source>
</evidence>
<evidence type="ECO:0000259" key="9">
    <source>
        <dbReference type="PROSITE" id="PS50862"/>
    </source>
</evidence>
<keyword evidence="3 7" id="KW-0028">Amino-acid biosynthesis</keyword>
<proteinExistence type="inferred from homology"/>
<evidence type="ECO:0000256" key="4">
    <source>
        <dbReference type="ARBA" id="ARBA00022741"/>
    </source>
</evidence>